<gene>
    <name evidence="1" type="ORF">Z960_03815</name>
</gene>
<organism evidence="1 2">
    <name type="scientific">Clostridium haemolyticum NCTC 9693</name>
    <dbReference type="NCBI Taxonomy" id="1443114"/>
    <lineage>
        <taxon>Bacteria</taxon>
        <taxon>Bacillati</taxon>
        <taxon>Bacillota</taxon>
        <taxon>Clostridia</taxon>
        <taxon>Eubacteriales</taxon>
        <taxon>Clostridiaceae</taxon>
        <taxon>Clostridium</taxon>
    </lineage>
</organism>
<keyword evidence="2" id="KW-1185">Reference proteome</keyword>
<evidence type="ECO:0000313" key="2">
    <source>
        <dbReference type="Proteomes" id="UP000027937"/>
    </source>
</evidence>
<comment type="caution">
    <text evidence="1">The sequence shown here is derived from an EMBL/GenBank/DDBJ whole genome shotgun (WGS) entry which is preliminary data.</text>
</comment>
<accession>A0ABR4TGX0</accession>
<dbReference type="RefSeq" id="WP_039228103.1">
    <property type="nucleotide sequence ID" value="NZ_JENX01000026.1"/>
</dbReference>
<name>A0ABR4TGX0_CLOHA</name>
<reference evidence="1 2" key="1">
    <citation type="submission" date="2014-02" db="EMBL/GenBank/DDBJ databases">
        <title>Plasmidome dynamics in the species complex Clostridium novyi sensu lato converts strains of independent lineages into distinctly different pathogens.</title>
        <authorList>
            <person name="Skarin H."/>
            <person name="Segerman B."/>
        </authorList>
    </citation>
    <scope>NUCLEOTIDE SEQUENCE [LARGE SCALE GENOMIC DNA]</scope>
    <source>
        <strain evidence="1 2">NCTC 9693</strain>
    </source>
</reference>
<evidence type="ECO:0000313" key="1">
    <source>
        <dbReference type="EMBL" id="KEI18255.1"/>
    </source>
</evidence>
<dbReference type="Proteomes" id="UP000027937">
    <property type="component" value="Unassembled WGS sequence"/>
</dbReference>
<sequence>MRVTKTVRKDDLPRLKQTIEELKSKKIKIGIFGADDSHILMVARVQEFGCDINITPKMRAWLHYNGLHVNKSTSQIHIPERSFIRRTTQERKDELNKIIKEGLTELLTFRIDVNIFCDRVGQFLAGLTQEVLTEVSSPPNHPFTIERKKGKSNPLIDSGRLRESITWKVE</sequence>
<dbReference type="EMBL" id="JENX01000026">
    <property type="protein sequence ID" value="KEI18255.1"/>
    <property type="molecule type" value="Genomic_DNA"/>
</dbReference>
<protein>
    <submittedName>
        <fullName evidence="1">Uncharacterized protein</fullName>
    </submittedName>
</protein>
<proteinExistence type="predicted"/>